<evidence type="ECO:0000313" key="2">
    <source>
        <dbReference type="Proteomes" id="UP000838748"/>
    </source>
</evidence>
<dbReference type="Gene3D" id="2.30.30.830">
    <property type="match status" value="1"/>
</dbReference>
<comment type="caution">
    <text evidence="1">The sequence shown here is derived from an EMBL/GenBank/DDBJ whole genome shotgun (WGS) entry which is preliminary data.</text>
</comment>
<dbReference type="InterPro" id="IPR007446">
    <property type="entry name" value="PilP"/>
</dbReference>
<sequence length="181" mass="19799">MQFEKFLQIFCACILAALSGCKANTDSLKSFVSQLESSLLVTPKSVLADGQVTSQSHQASNSIIYIESPITPLFLSQMQSSSDSAQKVDCSPLPKKYHQAVVISPYSSDELRYRGYFELNSHKSALVETPSGKLLQVSVGDTVGLNNGKVTEIMPAEISVEESVQNSRGCYIRQTVKLVRE</sequence>
<proteinExistence type="predicted"/>
<protein>
    <recommendedName>
        <fullName evidence="3">Pilus assembly protein, PilP</fullName>
    </recommendedName>
</protein>
<dbReference type="Proteomes" id="UP000838748">
    <property type="component" value="Unassembled WGS sequence"/>
</dbReference>
<dbReference type="PROSITE" id="PS51257">
    <property type="entry name" value="PROKAR_LIPOPROTEIN"/>
    <property type="match status" value="1"/>
</dbReference>
<gene>
    <name evidence="1" type="ORF">VMF7928_03740</name>
</gene>
<dbReference type="EMBL" id="CAKLDM010000002">
    <property type="protein sequence ID" value="CAH0541674.1"/>
    <property type="molecule type" value="Genomic_DNA"/>
</dbReference>
<accession>A0ABN8ED06</accession>
<evidence type="ECO:0008006" key="3">
    <source>
        <dbReference type="Google" id="ProtNLM"/>
    </source>
</evidence>
<organism evidence="1 2">
    <name type="scientific">Vibrio marisflavi CECT 7928</name>
    <dbReference type="NCBI Taxonomy" id="634439"/>
    <lineage>
        <taxon>Bacteria</taxon>
        <taxon>Pseudomonadati</taxon>
        <taxon>Pseudomonadota</taxon>
        <taxon>Gammaproteobacteria</taxon>
        <taxon>Vibrionales</taxon>
        <taxon>Vibrionaceae</taxon>
        <taxon>Vibrio</taxon>
    </lineage>
</organism>
<evidence type="ECO:0000313" key="1">
    <source>
        <dbReference type="EMBL" id="CAH0541674.1"/>
    </source>
</evidence>
<name>A0ABN8ED06_9VIBR</name>
<dbReference type="RefSeq" id="WP_237363192.1">
    <property type="nucleotide sequence ID" value="NZ_CAKLDM010000002.1"/>
</dbReference>
<dbReference type="Pfam" id="PF04351">
    <property type="entry name" value="PilP"/>
    <property type="match status" value="1"/>
</dbReference>
<keyword evidence="2" id="KW-1185">Reference proteome</keyword>
<reference evidence="1" key="1">
    <citation type="submission" date="2021-11" db="EMBL/GenBank/DDBJ databases">
        <authorList>
            <person name="Rodrigo-Torres L."/>
            <person name="Arahal R. D."/>
            <person name="Lucena T."/>
        </authorList>
    </citation>
    <scope>NUCLEOTIDE SEQUENCE</scope>
    <source>
        <strain evidence="1">CECT 7928</strain>
    </source>
</reference>